<dbReference type="InterPro" id="IPR011836">
    <property type="entry name" value="YhdP"/>
</dbReference>
<dbReference type="InterPro" id="IPR025263">
    <property type="entry name" value="YhdP_central"/>
</dbReference>
<accession>A0A1T1AS12</accession>
<keyword evidence="1" id="KW-1133">Transmembrane helix</keyword>
<dbReference type="Proteomes" id="UP000190750">
    <property type="component" value="Unassembled WGS sequence"/>
</dbReference>
<dbReference type="STRING" id="28066.RF819_08970"/>
<sequence length="1355" mass="144741">MSPPTFTLLRTWSALTRGLLIVAVLVWLLFGATWATLHWWIVPRIGDFRPQLQAQASKALGVPVRVGAVSAHSSGLMPSLELRDVEMLDAAGRVALRLPRVLVSLSPRSVWHLGFEQLYIDQPQLDIRRDTSGRLTVAGLDVSGAGGANQDSLNWLFSQRELAIQGGTVRWTDEMRHTEPVALQQVSFVARNSGRHHDLRIDMTPPLAWGERFTVQGQFVQPLLARDNGRWQDWDGQLFASSGRVDLSELRRFADLGFDLQQGRGAIRAWGEVKQGQVTRVTTDLALAQVSVKLGAELQLLSLRQVRGRLTGRVWADGFEVATESLVFDTSEGMHWPGGNVRLLSQGALDNIAAHGELQADQLDLAALAQIADRLPLDAKLREGLVRYAPQGRVESLTASWQGPVTAPVSYRAKGRLRQLALAAVDDAPGVQGLDADLDFDQDTGRAKVSVVHGSVAVPAYFQDGVIPIDQLSADVSWQLAGEQISVDVANAKFSNADAEGQARIKWHTSDPASSVGRSRFPGVLDLQASLSRAEGHRVYRYLPLVIDAQARNYVRDAVLAGHARNVQFAIKGDINDIPATRPAQGEFRISADVSQARLAYLPRSLQGPKELPWPILTELSGQLLFNGMQLHVKGAQAKLGEGSALHISQAEVSINDLQKTRVEVHAEMKGPLKDALRVVNSSALADLTGHALAGAVASGNADFKLKLDLPIADINKSQVAGSVSLPGNDVQISPDTPKLTRARGVVNYTQSGLSLSGVQARLLGGDARLDGGLVLLPGAVAEATARGVPTSLRITGVASAEGMRQASELGFVSRLAQNVTGSAAYNASVGWRAGAPDVLVTSSLQGLASTLPAPLAKEAQTRLPLRYQSGMFSGESGAAAARDRLSLSLEGLGRLTYERDVSRAEPRVLRGLVLVGPDAATSPALPSQGVSANVNLTQLNADTWGDVLQPLLGKSPAATGGSAAVDMAYVPTVLAVRTGVLTAGGRSFNRVTLDARREDQVWRGNVEATELAGYLEYRQASAATVASSGGRVYARLSRLTIAPGAATELEALMDAQPASMPALDVVVDEFELRGKRLGRLEVDAVNRAAGATTEWRLNKLNLITPEATLTTSGNWARINALAPAPGRGGSASSAQRSRTVLSFKLDMNDGGKLLSRFGMKDVVRQASGKMEGQVSWMGSPLKPDYPSLGGAFTVNVASGQFLKADPGLAKLLGVLSLQALPRRLTLDFRDVFSEGFAFDFLRGDVTVDQGIARTNNLQMKGVNAAVLMEGSANIDLETQDLRVVVVPEINAGTASLIATVINPAVGLGTFLAQMVLRRPLIESNTQQFRIDGSWADPRVTKISSASALPKEKTP</sequence>
<proteinExistence type="predicted"/>
<evidence type="ECO:0000259" key="2">
    <source>
        <dbReference type="Pfam" id="PF13116"/>
    </source>
</evidence>
<keyword evidence="1" id="KW-0472">Membrane</keyword>
<dbReference type="PANTHER" id="PTHR38690:SF1">
    <property type="entry name" value="PROTEASE"/>
    <property type="match status" value="1"/>
</dbReference>
<dbReference type="Pfam" id="PF13116">
    <property type="entry name" value="YhdP"/>
    <property type="match status" value="1"/>
</dbReference>
<protein>
    <submittedName>
        <fullName evidence="3">TIGR02099 family protein</fullName>
    </submittedName>
</protein>
<dbReference type="NCBIfam" id="TIGR02099">
    <property type="entry name" value="YhdP family protein"/>
    <property type="match status" value="1"/>
</dbReference>
<evidence type="ECO:0000256" key="1">
    <source>
        <dbReference type="SAM" id="Phobius"/>
    </source>
</evidence>
<keyword evidence="1" id="KW-0812">Transmembrane</keyword>
<feature type="domain" description="YhdP central" evidence="2">
    <location>
        <begin position="12"/>
        <end position="1340"/>
    </location>
</feature>
<evidence type="ECO:0000313" key="4">
    <source>
        <dbReference type="Proteomes" id="UP000190750"/>
    </source>
</evidence>
<feature type="transmembrane region" description="Helical" evidence="1">
    <location>
        <begin position="20"/>
        <end position="41"/>
    </location>
</feature>
<gene>
    <name evidence="3" type="ORF">RF819_08970</name>
</gene>
<evidence type="ECO:0000313" key="3">
    <source>
        <dbReference type="EMBL" id="OOV06847.1"/>
    </source>
</evidence>
<keyword evidence="4" id="KW-1185">Reference proteome</keyword>
<reference evidence="3 4" key="1">
    <citation type="submission" date="2017-01" db="EMBL/GenBank/DDBJ databases">
        <title>Genome sequencing of Rhodoferax fermentans JCM 7819.</title>
        <authorList>
            <person name="Kim Y.J."/>
            <person name="Farh M.E.-A."/>
            <person name="Yang D.-C."/>
        </authorList>
    </citation>
    <scope>NUCLEOTIDE SEQUENCE [LARGE SCALE GENOMIC DNA]</scope>
    <source>
        <strain evidence="3 4">JCM 7819</strain>
    </source>
</reference>
<dbReference type="OrthoDB" id="8521382at2"/>
<organism evidence="3 4">
    <name type="scientific">Rhodoferax fermentans</name>
    <dbReference type="NCBI Taxonomy" id="28066"/>
    <lineage>
        <taxon>Bacteria</taxon>
        <taxon>Pseudomonadati</taxon>
        <taxon>Pseudomonadota</taxon>
        <taxon>Betaproteobacteria</taxon>
        <taxon>Burkholderiales</taxon>
        <taxon>Comamonadaceae</taxon>
        <taxon>Rhodoferax</taxon>
    </lineage>
</organism>
<dbReference type="EMBL" id="MTJN01000002">
    <property type="protein sequence ID" value="OOV06847.1"/>
    <property type="molecule type" value="Genomic_DNA"/>
</dbReference>
<comment type="caution">
    <text evidence="3">The sequence shown here is derived from an EMBL/GenBank/DDBJ whole genome shotgun (WGS) entry which is preliminary data.</text>
</comment>
<dbReference type="PANTHER" id="PTHR38690">
    <property type="entry name" value="PROTEASE-RELATED"/>
    <property type="match status" value="1"/>
</dbReference>
<name>A0A1T1AS12_RHOFE</name>